<dbReference type="SUPFAM" id="SSF49562">
    <property type="entry name" value="C2 domain (Calcium/lipid-binding domain, CaLB)"/>
    <property type="match status" value="1"/>
</dbReference>
<dbReference type="SUPFAM" id="SSF50978">
    <property type="entry name" value="WD40 repeat-like"/>
    <property type="match status" value="1"/>
</dbReference>
<dbReference type="CDD" id="cd00030">
    <property type="entry name" value="C2"/>
    <property type="match status" value="1"/>
</dbReference>
<dbReference type="PANTHER" id="PTHR10971">
    <property type="entry name" value="MRNA EXPORT FACTOR AND BUB3"/>
    <property type="match status" value="1"/>
</dbReference>
<evidence type="ECO:0000256" key="3">
    <source>
        <dbReference type="PROSITE-ProRule" id="PRU00221"/>
    </source>
</evidence>
<dbReference type="AlphaFoldDB" id="A0AAD7XMT2"/>
<feature type="domain" description="C2" evidence="4">
    <location>
        <begin position="344"/>
        <end position="473"/>
    </location>
</feature>
<dbReference type="Gene3D" id="2.60.40.150">
    <property type="entry name" value="C2 domain"/>
    <property type="match status" value="1"/>
</dbReference>
<dbReference type="InterPro" id="IPR015943">
    <property type="entry name" value="WD40/YVTN_repeat-like_dom_sf"/>
</dbReference>
<gene>
    <name evidence="5" type="ORF">CTAYLR_009796</name>
</gene>
<evidence type="ECO:0000256" key="2">
    <source>
        <dbReference type="ARBA" id="ARBA00022737"/>
    </source>
</evidence>
<dbReference type="PROSITE" id="PS50004">
    <property type="entry name" value="C2"/>
    <property type="match status" value="1"/>
</dbReference>
<dbReference type="InterPro" id="IPR035892">
    <property type="entry name" value="C2_domain_sf"/>
</dbReference>
<accession>A0AAD7XMT2</accession>
<dbReference type="Gene3D" id="2.130.10.10">
    <property type="entry name" value="YVTN repeat-like/Quinoprotein amine dehydrogenase"/>
    <property type="match status" value="1"/>
</dbReference>
<name>A0AAD7XMT2_9STRA</name>
<keyword evidence="2" id="KW-0677">Repeat</keyword>
<dbReference type="Pfam" id="PF00400">
    <property type="entry name" value="WD40"/>
    <property type="match status" value="4"/>
</dbReference>
<keyword evidence="1 3" id="KW-0853">WD repeat</keyword>
<dbReference type="GO" id="GO:0016020">
    <property type="term" value="C:membrane"/>
    <property type="evidence" value="ECO:0007669"/>
    <property type="project" value="InterPro"/>
</dbReference>
<dbReference type="InterPro" id="IPR001680">
    <property type="entry name" value="WD40_rpt"/>
</dbReference>
<dbReference type="SMART" id="SM00239">
    <property type="entry name" value="C2"/>
    <property type="match status" value="1"/>
</dbReference>
<dbReference type="InterPro" id="IPR006614">
    <property type="entry name" value="Peroxin/Ferlin"/>
</dbReference>
<evidence type="ECO:0000313" key="5">
    <source>
        <dbReference type="EMBL" id="KAJ8612583.1"/>
    </source>
</evidence>
<evidence type="ECO:0000313" key="6">
    <source>
        <dbReference type="Proteomes" id="UP001230188"/>
    </source>
</evidence>
<dbReference type="PROSITE" id="PS50082">
    <property type="entry name" value="WD_REPEATS_2"/>
    <property type="match status" value="1"/>
</dbReference>
<proteinExistence type="predicted"/>
<dbReference type="EMBL" id="JAQMWT010000045">
    <property type="protein sequence ID" value="KAJ8612583.1"/>
    <property type="molecule type" value="Genomic_DNA"/>
</dbReference>
<sequence>MMLGGATTSNPNGDYVVPDSPSDGISSLSFSPNNRYLVSGSWDKCVRCHEVAVQDGGFGGASPQINAQFRAQITHDEPVLCAGFSDDATVLSGGCDGVAKAWRLGDARGTAVGKHDAPIKSIFAVNMMGPLVLTGSWDKTIRFWDPRQLRQVSQLALLDRCYGVDVRDTLMVVATADRKIAIYDLAQVAQGNTQPFRTDESTLRHQTRCVSTFPNRDGFAVGSIEGRVAIHHIKDVARNFAFKCHRDQQDARAGQPATCNIFSVNSIAFHALGTFATAGSDGIYNFWDKDSKQRLMAFKPGGNSISCATFNPAGNLYAYGLSYDWSRGSENYNPQTRNDIMLHYVKKEEIQQRKKHAPTEFVVTLWVDGVSSVRNADVLDKSDPYVEVSVKGPKGWEQTQRSRTRVNSSSPIWVPGERFEFAVDGEASLLIRVMDSDTFTPDDPLAYCVCEAGARGRLELQTLDPRDNKALPGVVRGRVRFDKASDAPAIVEHVVAENQRYVPGRSWGARNLMIGDPGPWVCDQQAGRSLSGVAPEVPEGYKVVSDWGYVTPKERSDGWEYAVHFGASFRDEKSPATFVRRRMWVRRLARAYLVDDDIII</sequence>
<comment type="caution">
    <text evidence="5">The sequence shown here is derived from an EMBL/GenBank/DDBJ whole genome shotgun (WGS) entry which is preliminary data.</text>
</comment>
<dbReference type="SMART" id="SM00694">
    <property type="entry name" value="DysFC"/>
    <property type="match status" value="1"/>
</dbReference>
<protein>
    <recommendedName>
        <fullName evidence="4">C2 domain-containing protein</fullName>
    </recommendedName>
</protein>
<organism evidence="5 6">
    <name type="scientific">Chrysophaeum taylorii</name>
    <dbReference type="NCBI Taxonomy" id="2483200"/>
    <lineage>
        <taxon>Eukaryota</taxon>
        <taxon>Sar</taxon>
        <taxon>Stramenopiles</taxon>
        <taxon>Ochrophyta</taxon>
        <taxon>Pelagophyceae</taxon>
        <taxon>Pelagomonadales</taxon>
        <taxon>Pelagomonadaceae</taxon>
        <taxon>Chrysophaeum</taxon>
    </lineage>
</organism>
<reference evidence="5" key="1">
    <citation type="submission" date="2023-01" db="EMBL/GenBank/DDBJ databases">
        <title>Metagenome sequencing of chrysophaentin producing Chrysophaeum taylorii.</title>
        <authorList>
            <person name="Davison J."/>
            <person name="Bewley C."/>
        </authorList>
    </citation>
    <scope>NUCLEOTIDE SEQUENCE</scope>
    <source>
        <strain evidence="5">NIES-1699</strain>
    </source>
</reference>
<dbReference type="Proteomes" id="UP001230188">
    <property type="component" value="Unassembled WGS sequence"/>
</dbReference>
<evidence type="ECO:0000256" key="1">
    <source>
        <dbReference type="ARBA" id="ARBA00022574"/>
    </source>
</evidence>
<evidence type="ECO:0000259" key="4">
    <source>
        <dbReference type="PROSITE" id="PS50004"/>
    </source>
</evidence>
<keyword evidence="6" id="KW-1185">Reference proteome</keyword>
<dbReference type="SMART" id="SM00320">
    <property type="entry name" value="WD40"/>
    <property type="match status" value="6"/>
</dbReference>
<dbReference type="InterPro" id="IPR000008">
    <property type="entry name" value="C2_dom"/>
</dbReference>
<feature type="repeat" description="WD" evidence="3">
    <location>
        <begin position="112"/>
        <end position="154"/>
    </location>
</feature>
<dbReference type="InterPro" id="IPR036322">
    <property type="entry name" value="WD40_repeat_dom_sf"/>
</dbReference>
<dbReference type="Pfam" id="PF00168">
    <property type="entry name" value="C2"/>
    <property type="match status" value="1"/>
</dbReference>